<keyword evidence="2" id="KW-1185">Reference proteome</keyword>
<keyword evidence="1" id="KW-0808">Transferase</keyword>
<comment type="caution">
    <text evidence="1">The sequence shown here is derived from an EMBL/GenBank/DDBJ whole genome shotgun (WGS) entry which is preliminary data.</text>
</comment>
<accession>A0ABT8APS2</accession>
<sequence length="37" mass="4158">MLSEPQMAGPSTALMRKAYARWAPVYDVVYDKLTEPA</sequence>
<name>A0ABT8APS2_9HYPH</name>
<feature type="non-terminal residue" evidence="1">
    <location>
        <position position="37"/>
    </location>
</feature>
<dbReference type="GO" id="GO:0008168">
    <property type="term" value="F:methyltransferase activity"/>
    <property type="evidence" value="ECO:0007669"/>
    <property type="project" value="UniProtKB-KW"/>
</dbReference>
<organism evidence="1 2">
    <name type="scientific">Methylobacterium longum</name>
    <dbReference type="NCBI Taxonomy" id="767694"/>
    <lineage>
        <taxon>Bacteria</taxon>
        <taxon>Pseudomonadati</taxon>
        <taxon>Pseudomonadota</taxon>
        <taxon>Alphaproteobacteria</taxon>
        <taxon>Hyphomicrobiales</taxon>
        <taxon>Methylobacteriaceae</taxon>
        <taxon>Methylobacterium</taxon>
    </lineage>
</organism>
<dbReference type="EMBL" id="JAUFPT010000048">
    <property type="protein sequence ID" value="MDN3571833.1"/>
    <property type="molecule type" value="Genomic_DNA"/>
</dbReference>
<evidence type="ECO:0000313" key="1">
    <source>
        <dbReference type="EMBL" id="MDN3571833.1"/>
    </source>
</evidence>
<dbReference type="Proteomes" id="UP001244297">
    <property type="component" value="Unassembled WGS sequence"/>
</dbReference>
<protein>
    <submittedName>
        <fullName evidence="1">SAM-dependent methyltransferase</fullName>
    </submittedName>
</protein>
<reference evidence="2" key="1">
    <citation type="journal article" date="2019" name="Int. J. Syst. Evol. Microbiol.">
        <title>The Global Catalogue of Microorganisms (GCM) 10K type strain sequencing project: providing services to taxonomists for standard genome sequencing and annotation.</title>
        <authorList>
            <consortium name="The Broad Institute Genomics Platform"/>
            <consortium name="The Broad Institute Genome Sequencing Center for Infectious Disease"/>
            <person name="Wu L."/>
            <person name="Ma J."/>
        </authorList>
    </citation>
    <scope>NUCLEOTIDE SEQUENCE [LARGE SCALE GENOMIC DNA]</scope>
    <source>
        <strain evidence="2">CECT 7806</strain>
    </source>
</reference>
<evidence type="ECO:0000313" key="2">
    <source>
        <dbReference type="Proteomes" id="UP001244297"/>
    </source>
</evidence>
<dbReference type="GO" id="GO:0032259">
    <property type="term" value="P:methylation"/>
    <property type="evidence" value="ECO:0007669"/>
    <property type="project" value="UniProtKB-KW"/>
</dbReference>
<gene>
    <name evidence="1" type="ORF">QWZ18_14505</name>
</gene>
<keyword evidence="1" id="KW-0489">Methyltransferase</keyword>
<proteinExistence type="predicted"/>